<name>A0A7C3VJV8_9CYAN</name>
<reference evidence="1" key="1">
    <citation type="journal article" date="2020" name="mSystems">
        <title>Genome- and Community-Level Interaction Insights into Carbon Utilization and Element Cycling Functions of Hydrothermarchaeota in Hydrothermal Sediment.</title>
        <authorList>
            <person name="Zhou Z."/>
            <person name="Liu Y."/>
            <person name="Xu W."/>
            <person name="Pan J."/>
            <person name="Luo Z.H."/>
            <person name="Li M."/>
        </authorList>
    </citation>
    <scope>NUCLEOTIDE SEQUENCE [LARGE SCALE GENOMIC DNA]</scope>
    <source>
        <strain evidence="1">SpSt-374</strain>
    </source>
</reference>
<evidence type="ECO:0000313" key="1">
    <source>
        <dbReference type="EMBL" id="HGF99557.1"/>
    </source>
</evidence>
<dbReference type="AlphaFoldDB" id="A0A7C3VJV8"/>
<sequence length="69" mass="8303">MKAFQSYRESSYQESKHRLLLHHLKSELRDFDRLWGDHAAIGLVEALKLLESEVNFELNRLEETLHYFN</sequence>
<dbReference type="EMBL" id="DSPX01000019">
    <property type="protein sequence ID" value="HGF99557.1"/>
    <property type="molecule type" value="Genomic_DNA"/>
</dbReference>
<proteinExistence type="predicted"/>
<accession>A0A7C3VJV8</accession>
<organism evidence="1">
    <name type="scientific">Planktothricoides sp. SpSt-374</name>
    <dbReference type="NCBI Taxonomy" id="2282167"/>
    <lineage>
        <taxon>Bacteria</taxon>
        <taxon>Bacillati</taxon>
        <taxon>Cyanobacteriota</taxon>
        <taxon>Cyanophyceae</taxon>
        <taxon>Oscillatoriophycideae</taxon>
        <taxon>Oscillatoriales</taxon>
        <taxon>Oscillatoriaceae</taxon>
        <taxon>Planktothricoides</taxon>
    </lineage>
</organism>
<protein>
    <submittedName>
        <fullName evidence="1">Uncharacterized protein</fullName>
    </submittedName>
</protein>
<gene>
    <name evidence="1" type="ORF">ENR15_02520</name>
</gene>
<comment type="caution">
    <text evidence="1">The sequence shown here is derived from an EMBL/GenBank/DDBJ whole genome shotgun (WGS) entry which is preliminary data.</text>
</comment>